<dbReference type="InterPro" id="IPR011989">
    <property type="entry name" value="ARM-like"/>
</dbReference>
<dbReference type="Pfam" id="PF01129">
    <property type="entry name" value="ART"/>
    <property type="match status" value="1"/>
</dbReference>
<dbReference type="Gene3D" id="1.25.10.10">
    <property type="entry name" value="Leucine-rich Repeat Variant"/>
    <property type="match status" value="7"/>
</dbReference>
<dbReference type="SUPFAM" id="SSF48371">
    <property type="entry name" value="ARM repeat"/>
    <property type="match status" value="3"/>
</dbReference>
<evidence type="ECO:0000256" key="1">
    <source>
        <dbReference type="ARBA" id="ARBA00009558"/>
    </source>
</evidence>
<dbReference type="Gene3D" id="3.40.50.10140">
    <property type="entry name" value="Toll/interleukin-1 receptor homology (TIR) domain"/>
    <property type="match status" value="1"/>
</dbReference>
<dbReference type="GO" id="GO:0016491">
    <property type="term" value="F:oxidoreductase activity"/>
    <property type="evidence" value="ECO:0007669"/>
    <property type="project" value="TreeGrafter"/>
</dbReference>
<keyword evidence="2 6" id="KW-0328">Glycosyltransferase</keyword>
<reference evidence="9" key="1">
    <citation type="submission" date="2021-02" db="EMBL/GenBank/DDBJ databases">
        <authorList>
            <person name="Nowell W R."/>
        </authorList>
    </citation>
    <scope>NUCLEOTIDE SEQUENCE</scope>
</reference>
<evidence type="ECO:0000256" key="6">
    <source>
        <dbReference type="RuleBase" id="RU361228"/>
    </source>
</evidence>
<evidence type="ECO:0000313" key="8">
    <source>
        <dbReference type="EMBL" id="CAF1204212.1"/>
    </source>
</evidence>
<comment type="catalytic activity">
    <reaction evidence="5 6">
        <text>L-arginyl-[protein] + NAD(+) = N(omega)-(ADP-D-ribosyl)-L-arginyl-[protein] + nicotinamide + H(+)</text>
        <dbReference type="Rhea" id="RHEA:19149"/>
        <dbReference type="Rhea" id="RHEA-COMP:10532"/>
        <dbReference type="Rhea" id="RHEA-COMP:15087"/>
        <dbReference type="ChEBI" id="CHEBI:15378"/>
        <dbReference type="ChEBI" id="CHEBI:17154"/>
        <dbReference type="ChEBI" id="CHEBI:29965"/>
        <dbReference type="ChEBI" id="CHEBI:57540"/>
        <dbReference type="ChEBI" id="CHEBI:142554"/>
        <dbReference type="EC" id="2.4.2.31"/>
    </reaction>
</comment>
<dbReference type="SMART" id="SM01349">
    <property type="entry name" value="TOG"/>
    <property type="match status" value="2"/>
</dbReference>
<dbReference type="InterPro" id="IPR000768">
    <property type="entry name" value="ART"/>
</dbReference>
<dbReference type="InterPro" id="IPR035897">
    <property type="entry name" value="Toll_tir_struct_dom_sf"/>
</dbReference>
<dbReference type="Proteomes" id="UP000663877">
    <property type="component" value="Unassembled WGS sequence"/>
</dbReference>
<accession>A0A815TU97</accession>
<dbReference type="SUPFAM" id="SSF56399">
    <property type="entry name" value="ADP-ribosylation"/>
    <property type="match status" value="1"/>
</dbReference>
<dbReference type="PROSITE" id="PS51996">
    <property type="entry name" value="TR_MART"/>
    <property type="match status" value="1"/>
</dbReference>
<dbReference type="GO" id="GO:0007165">
    <property type="term" value="P:signal transduction"/>
    <property type="evidence" value="ECO:0007669"/>
    <property type="project" value="InterPro"/>
</dbReference>
<comment type="caution">
    <text evidence="9">The sequence shown here is derived from an EMBL/GenBank/DDBJ whole genome shotgun (WGS) entry which is preliminary data.</text>
</comment>
<evidence type="ECO:0000256" key="4">
    <source>
        <dbReference type="ARBA" id="ARBA00022695"/>
    </source>
</evidence>
<keyword evidence="10" id="KW-1185">Reference proteome</keyword>
<feature type="domain" description="NACHT" evidence="7">
    <location>
        <begin position="462"/>
        <end position="591"/>
    </location>
</feature>
<dbReference type="InterPro" id="IPR027417">
    <property type="entry name" value="P-loop_NTPase"/>
</dbReference>
<evidence type="ECO:0000313" key="9">
    <source>
        <dbReference type="EMBL" id="CAF1508665.1"/>
    </source>
</evidence>
<sequence length="1658" mass="184103">MAFVRRGRFVNNYISKVQQDNWNPIFGCKDRDLKSLEEAVESIIPFVDKVMEYAEEAKQKCKKNTKLTINASAAIYLYTMDTPFYEKFNKALRGENPPTLVPWFDFLKLFITALAKLPSHPATVWRGVANISGLDFYNNDMFTWWSVNSCSSRARVAGIFADKKGTLFCINTIYGKDITEYSWNHDEGEIVLTPGTRLCVKDTTFDVDGFSVVHLEECTPIPEGKHIMISYDSNSQETVSKIQHYLQLEYLPLWLNKQKETTNDLKKSLAEGVENAAVVCCFITPNYEKSDFCQLELQYAQKRQKRIIPCMLTDIEGWKSCDWLTPIMKDLAPIDFHNASEPPSMRRKVREMIHRIEDQPPTLQYVPSQVADGSSYIFELVKYGYKRNSRIERFVNPAKSFPIDQSYINLAIVETKDQQEKEKKLRDSQHNDTTMQAFENMHGAKTPVDIKDIFKTCKNQTRNVLVFGRAGIGKSTFCQYVAYQWAISMIWQEYELIALIPLRSLTADRYPLLPAGTNYSLIDVLRKECISFDQYLSEKDEAQLQEQFHSSRILWLLDGYDEIVQNVPTHLKSLLNDQLLKTPHHIITSRPYMNALSHSVQLEITGFTDINISKYVKQFFDQVENEAQNVSAENEKILSFLKRNPRIHGIAHIPINLELICSIWSNTHWSETKTLTMTGLYDEITEWVCRRYLEKQREISTDLLCENNVYKKCKNELAFLERLAFLGMESNTIILDPALLQKAQNETNCSLAENRHLLNIGLLKAFTHYHGTGTRIEAKKDHYFGACQLLSQLADKAATEDVIAALVTKLGDTDNIVSSKAYDALYQIVEKATTKDVIAALLTALGHTDNTARRYACEVLGQMNEKAATNDVIAALITALGDPDNVVRNKACKVLSQMGENAATSDVIVTLMTALENPSNIVRSKACKVLGQMGRKAATNNAITALIVALRDTDSIVRRKACRALGQMGENAATNDVIVTLMTALSDTDNIVRSQACIALGQMGEKVATNDVITALMTALGDANDIVKFEACDALGQMGEKAAMEEVVALLVSKLRDTDWIVRGKACQVLGHLGEEALKTDVVAAVITAMSDMQHYVRQEACKTLGHMGEKAATKETIASLVTKLGDADEIVKFKTCEALGQMGVKAATKDVIAALITALGDAHRIVRRKAYDVLVQMGENAATSDVIAALMIALGDTNNIVRESACELLLQIGEKAAINDVIMALLTELRNTENIVRKSACEVLDRIGEKAATNDVIAALITALGDPDNVVRNRASEVLYHMGQRTATSEVIVAVMAALRSSDNIVRERACVVLGQMGGKGARSNVIAALMTALEDTDNIVRSKACEALGHISGKAARSDVIAALRIALGDTSSIVRFKACGALGQIGENAATNDVIVTLMTALRDTDNIVRNQACIALGQMGEKVATNDVITALMTALEDADWAVRIAVWNALGQMGEKAATEEVVALLMSKLRDTDWIDRRKVCEVLGRIGGKAAASSVIHKLLCIADDDAYVAVEKILVSTISLSNIDSNTVSKLFDFWKQHEWRVRNIPMEKIMEAYKCTKIVEWCPIISLHSLNTGCAVTVVGKTVIIYGNSNPVTFNMPSFTLCDDLVDVFANQSGLAFYLQTSSRNAVSSSKRSLWTVSCENDDKRQRIL</sequence>
<proteinExistence type="inferred from homology"/>
<evidence type="ECO:0000259" key="7">
    <source>
        <dbReference type="PROSITE" id="PS50837"/>
    </source>
</evidence>
<comment type="similarity">
    <text evidence="1 6">Belongs to the Arg-specific ADP-ribosyltransferase family.</text>
</comment>
<dbReference type="EMBL" id="CAJNOM010000578">
    <property type="protein sequence ID" value="CAF1508665.1"/>
    <property type="molecule type" value="Genomic_DNA"/>
</dbReference>
<dbReference type="SMART" id="SM00567">
    <property type="entry name" value="EZ_HEAT"/>
    <property type="match status" value="17"/>
</dbReference>
<dbReference type="EMBL" id="CAJNOI010000241">
    <property type="protein sequence ID" value="CAF1204212.1"/>
    <property type="molecule type" value="Genomic_DNA"/>
</dbReference>
<dbReference type="Proteomes" id="UP000663832">
    <property type="component" value="Unassembled WGS sequence"/>
</dbReference>
<dbReference type="InterPro" id="IPR034085">
    <property type="entry name" value="TOG"/>
</dbReference>
<dbReference type="Pfam" id="PF13646">
    <property type="entry name" value="HEAT_2"/>
    <property type="match status" value="3"/>
</dbReference>
<evidence type="ECO:0000256" key="2">
    <source>
        <dbReference type="ARBA" id="ARBA00022676"/>
    </source>
</evidence>
<dbReference type="OrthoDB" id="4207253at2759"/>
<keyword evidence="4" id="KW-0548">Nucleotidyltransferase</keyword>
<gene>
    <name evidence="8" type="ORF">BJG266_LOCUS27086</name>
    <name evidence="9" type="ORF">QVE165_LOCUS43971</name>
</gene>
<dbReference type="InterPro" id="IPR004155">
    <property type="entry name" value="PBS_lyase_HEAT"/>
</dbReference>
<dbReference type="GO" id="GO:0030117">
    <property type="term" value="C:membrane coat"/>
    <property type="evidence" value="ECO:0007669"/>
    <property type="project" value="InterPro"/>
</dbReference>
<dbReference type="Pfam" id="PF05729">
    <property type="entry name" value="NACHT"/>
    <property type="match status" value="1"/>
</dbReference>
<dbReference type="PANTHER" id="PTHR12697">
    <property type="entry name" value="PBS LYASE HEAT-LIKE PROTEIN"/>
    <property type="match status" value="1"/>
</dbReference>
<evidence type="ECO:0000313" key="10">
    <source>
        <dbReference type="Proteomes" id="UP000663832"/>
    </source>
</evidence>
<dbReference type="InterPro" id="IPR016024">
    <property type="entry name" value="ARM-type_fold"/>
</dbReference>
<dbReference type="Pfam" id="PF13676">
    <property type="entry name" value="TIR_2"/>
    <property type="match status" value="1"/>
</dbReference>
<dbReference type="InterPro" id="IPR007111">
    <property type="entry name" value="NACHT_NTPase"/>
</dbReference>
<dbReference type="InterPro" id="IPR000157">
    <property type="entry name" value="TIR_dom"/>
</dbReference>
<dbReference type="Gene3D" id="3.40.50.300">
    <property type="entry name" value="P-loop containing nucleotide triphosphate hydrolases"/>
    <property type="match status" value="1"/>
</dbReference>
<dbReference type="InterPro" id="IPR002553">
    <property type="entry name" value="Clathrin/coatomer_adapt-like_N"/>
</dbReference>
<dbReference type="Pfam" id="PF01602">
    <property type="entry name" value="Adaptin_N"/>
    <property type="match status" value="1"/>
</dbReference>
<dbReference type="Gene3D" id="3.90.176.10">
    <property type="entry name" value="Toxin ADP-ribosyltransferase, Chain A, domain 1"/>
    <property type="match status" value="1"/>
</dbReference>
<dbReference type="SUPFAM" id="SSF52540">
    <property type="entry name" value="P-loop containing nucleoside triphosphate hydrolases"/>
    <property type="match status" value="1"/>
</dbReference>
<dbReference type="PANTHER" id="PTHR12697:SF5">
    <property type="entry name" value="DEOXYHYPUSINE HYDROXYLASE"/>
    <property type="match status" value="1"/>
</dbReference>
<keyword evidence="6" id="KW-0520">NAD</keyword>
<evidence type="ECO:0000256" key="5">
    <source>
        <dbReference type="ARBA" id="ARBA00047597"/>
    </source>
</evidence>
<dbReference type="EC" id="2.4.2.31" evidence="6"/>
<name>A0A815TU97_9BILA</name>
<dbReference type="GO" id="GO:0016779">
    <property type="term" value="F:nucleotidyltransferase activity"/>
    <property type="evidence" value="ECO:0007669"/>
    <property type="project" value="UniProtKB-KW"/>
</dbReference>
<keyword evidence="6" id="KW-0521">NADP</keyword>
<dbReference type="GO" id="GO:0006886">
    <property type="term" value="P:intracellular protein transport"/>
    <property type="evidence" value="ECO:0007669"/>
    <property type="project" value="InterPro"/>
</dbReference>
<protein>
    <recommendedName>
        <fullName evidence="6">NAD(P)(+)--arginine ADP-ribosyltransferase</fullName>
        <ecNumber evidence="6">2.4.2.31</ecNumber>
    </recommendedName>
    <alternativeName>
        <fullName evidence="6">Mono(ADP-ribosyl)transferase</fullName>
    </alternativeName>
</protein>
<organism evidence="9 10">
    <name type="scientific">Adineta steineri</name>
    <dbReference type="NCBI Taxonomy" id="433720"/>
    <lineage>
        <taxon>Eukaryota</taxon>
        <taxon>Metazoa</taxon>
        <taxon>Spiralia</taxon>
        <taxon>Gnathifera</taxon>
        <taxon>Rotifera</taxon>
        <taxon>Eurotatoria</taxon>
        <taxon>Bdelloidea</taxon>
        <taxon>Adinetida</taxon>
        <taxon>Adinetidae</taxon>
        <taxon>Adineta</taxon>
    </lineage>
</organism>
<dbReference type="GO" id="GO:0106274">
    <property type="term" value="F:NAD+-protein-arginine ADP-ribosyltransferase activity"/>
    <property type="evidence" value="ECO:0007669"/>
    <property type="project" value="UniProtKB-EC"/>
</dbReference>
<dbReference type="PROSITE" id="PS50837">
    <property type="entry name" value="NACHT"/>
    <property type="match status" value="1"/>
</dbReference>
<keyword evidence="3 6" id="KW-0808">Transferase</keyword>
<evidence type="ECO:0000256" key="3">
    <source>
        <dbReference type="ARBA" id="ARBA00022679"/>
    </source>
</evidence>
<dbReference type="GO" id="GO:0016192">
    <property type="term" value="P:vesicle-mediated transport"/>
    <property type="evidence" value="ECO:0007669"/>
    <property type="project" value="InterPro"/>
</dbReference>
<dbReference type="SUPFAM" id="SSF52200">
    <property type="entry name" value="Toll/Interleukin receptor TIR domain"/>
    <property type="match status" value="1"/>
</dbReference>